<dbReference type="AlphaFoldDB" id="J0CTF1"/>
<evidence type="ECO:0000313" key="2">
    <source>
        <dbReference type="EMBL" id="EJD33581.1"/>
    </source>
</evidence>
<organism evidence="2 3">
    <name type="scientific">Auricularia subglabra (strain TFB-10046 / SS5)</name>
    <name type="common">White-rot fungus</name>
    <name type="synonym">Auricularia delicata (strain TFB10046)</name>
    <dbReference type="NCBI Taxonomy" id="717982"/>
    <lineage>
        <taxon>Eukaryota</taxon>
        <taxon>Fungi</taxon>
        <taxon>Dikarya</taxon>
        <taxon>Basidiomycota</taxon>
        <taxon>Agaricomycotina</taxon>
        <taxon>Agaricomycetes</taxon>
        <taxon>Auriculariales</taxon>
        <taxon>Auriculariaceae</taxon>
        <taxon>Auricularia</taxon>
    </lineage>
</organism>
<keyword evidence="3" id="KW-1185">Reference proteome</keyword>
<gene>
    <name evidence="2" type="ORF">AURDEDRAFT_177340</name>
</gene>
<accession>J0CTF1</accession>
<dbReference type="InParanoid" id="J0CTF1"/>
<reference evidence="3" key="1">
    <citation type="journal article" date="2012" name="Science">
        <title>The Paleozoic origin of enzymatic lignin decomposition reconstructed from 31 fungal genomes.</title>
        <authorList>
            <person name="Floudas D."/>
            <person name="Binder M."/>
            <person name="Riley R."/>
            <person name="Barry K."/>
            <person name="Blanchette R.A."/>
            <person name="Henrissat B."/>
            <person name="Martinez A.T."/>
            <person name="Otillar R."/>
            <person name="Spatafora J.W."/>
            <person name="Yadav J.S."/>
            <person name="Aerts A."/>
            <person name="Benoit I."/>
            <person name="Boyd A."/>
            <person name="Carlson A."/>
            <person name="Copeland A."/>
            <person name="Coutinho P.M."/>
            <person name="de Vries R.P."/>
            <person name="Ferreira P."/>
            <person name="Findley K."/>
            <person name="Foster B."/>
            <person name="Gaskell J."/>
            <person name="Glotzer D."/>
            <person name="Gorecki P."/>
            <person name="Heitman J."/>
            <person name="Hesse C."/>
            <person name="Hori C."/>
            <person name="Igarashi K."/>
            <person name="Jurgens J.A."/>
            <person name="Kallen N."/>
            <person name="Kersten P."/>
            <person name="Kohler A."/>
            <person name="Kuees U."/>
            <person name="Kumar T.K.A."/>
            <person name="Kuo A."/>
            <person name="LaButti K."/>
            <person name="Larrondo L.F."/>
            <person name="Lindquist E."/>
            <person name="Ling A."/>
            <person name="Lombard V."/>
            <person name="Lucas S."/>
            <person name="Lundell T."/>
            <person name="Martin R."/>
            <person name="McLaughlin D.J."/>
            <person name="Morgenstern I."/>
            <person name="Morin E."/>
            <person name="Murat C."/>
            <person name="Nagy L.G."/>
            <person name="Nolan M."/>
            <person name="Ohm R.A."/>
            <person name="Patyshakuliyeva A."/>
            <person name="Rokas A."/>
            <person name="Ruiz-Duenas F.J."/>
            <person name="Sabat G."/>
            <person name="Salamov A."/>
            <person name="Samejima M."/>
            <person name="Schmutz J."/>
            <person name="Slot J.C."/>
            <person name="St John F."/>
            <person name="Stenlid J."/>
            <person name="Sun H."/>
            <person name="Sun S."/>
            <person name="Syed K."/>
            <person name="Tsang A."/>
            <person name="Wiebenga A."/>
            <person name="Young D."/>
            <person name="Pisabarro A."/>
            <person name="Eastwood D.C."/>
            <person name="Martin F."/>
            <person name="Cullen D."/>
            <person name="Grigoriev I.V."/>
            <person name="Hibbett D.S."/>
        </authorList>
    </citation>
    <scope>NUCLEOTIDE SEQUENCE [LARGE SCALE GENOMIC DNA]</scope>
    <source>
        <strain evidence="3">TFB10046</strain>
    </source>
</reference>
<feature type="non-terminal residue" evidence="2">
    <location>
        <position position="1"/>
    </location>
</feature>
<dbReference type="KEGG" id="adl:AURDEDRAFT_177340"/>
<dbReference type="Proteomes" id="UP000006514">
    <property type="component" value="Unassembled WGS sequence"/>
</dbReference>
<proteinExistence type="predicted"/>
<feature type="compositionally biased region" description="Acidic residues" evidence="1">
    <location>
        <begin position="24"/>
        <end position="34"/>
    </location>
</feature>
<evidence type="ECO:0000313" key="3">
    <source>
        <dbReference type="Proteomes" id="UP000006514"/>
    </source>
</evidence>
<dbReference type="EMBL" id="JH688165">
    <property type="protein sequence ID" value="EJD33581.1"/>
    <property type="molecule type" value="Genomic_DNA"/>
</dbReference>
<protein>
    <submittedName>
        <fullName evidence="2">Uncharacterized protein</fullName>
    </submittedName>
</protein>
<name>J0CTF1_AURST</name>
<feature type="region of interest" description="Disordered" evidence="1">
    <location>
        <begin position="1"/>
        <end position="53"/>
    </location>
</feature>
<sequence length="53" mass="5204">AADGESTAGKKAAANKKPRAAAASDEDADGEPEEPALKDGPAPMQLDPEAAGN</sequence>
<evidence type="ECO:0000256" key="1">
    <source>
        <dbReference type="SAM" id="MobiDB-lite"/>
    </source>
</evidence>